<evidence type="ECO:0000256" key="14">
    <source>
        <dbReference type="RuleBase" id="RU003591"/>
    </source>
</evidence>
<dbReference type="UniPathway" id="UPA00047">
    <property type="reaction ID" value="UER00055"/>
</dbReference>
<evidence type="ECO:0000256" key="3">
    <source>
        <dbReference type="ARBA" id="ARBA00007812"/>
    </source>
</evidence>
<dbReference type="FunFam" id="3.40.50.1220:FF:000008">
    <property type="entry name" value="Acetolactate synthase"/>
    <property type="match status" value="1"/>
</dbReference>
<reference evidence="18 19" key="1">
    <citation type="journal article" date="2012" name="J. Bacteriol.">
        <title>Genome sequences of type strains of seven species of the marine bacterium Pseudoalteromonas.</title>
        <authorList>
            <person name="Xie B.B."/>
            <person name="Shu Y.L."/>
            <person name="Qin Q.L."/>
            <person name="Rong J.C."/>
            <person name="Zhang X.Y."/>
            <person name="Chen X.L."/>
            <person name="Shi M."/>
            <person name="He H.L."/>
            <person name="Zhou B.C."/>
            <person name="Zhang Y.Z."/>
        </authorList>
    </citation>
    <scope>NUCLEOTIDE SEQUENCE [LARGE SCALE GENOMIC DNA]</scope>
    <source>
        <strain evidence="18 19">A 37-1-2</strain>
    </source>
</reference>
<evidence type="ECO:0000259" key="16">
    <source>
        <dbReference type="Pfam" id="PF02775"/>
    </source>
</evidence>
<keyword evidence="11 14" id="KW-0786">Thiamine pyrophosphate</keyword>
<evidence type="ECO:0000256" key="7">
    <source>
        <dbReference type="ARBA" id="ARBA00022679"/>
    </source>
</evidence>
<dbReference type="PANTHER" id="PTHR18968:SF13">
    <property type="entry name" value="ACETOLACTATE SYNTHASE CATALYTIC SUBUNIT, MITOCHONDRIAL"/>
    <property type="match status" value="1"/>
</dbReference>
<comment type="pathway">
    <text evidence="1 14">Amino-acid biosynthesis; L-isoleucine biosynthesis; L-isoleucine from 2-oxobutanoate: step 1/4.</text>
</comment>
<dbReference type="UniPathway" id="UPA00049">
    <property type="reaction ID" value="UER00059"/>
</dbReference>
<dbReference type="InterPro" id="IPR012000">
    <property type="entry name" value="Thiamin_PyroP_enz_cen_dom"/>
</dbReference>
<organism evidence="18 19">
    <name type="scientific">Pseudoalteromonas arctica A 37-1-2</name>
    <dbReference type="NCBI Taxonomy" id="1117313"/>
    <lineage>
        <taxon>Bacteria</taxon>
        <taxon>Pseudomonadati</taxon>
        <taxon>Pseudomonadota</taxon>
        <taxon>Gammaproteobacteria</taxon>
        <taxon>Alteromonadales</taxon>
        <taxon>Pseudoalteromonadaceae</taxon>
        <taxon>Pseudoalteromonas</taxon>
    </lineage>
</organism>
<evidence type="ECO:0000256" key="4">
    <source>
        <dbReference type="ARBA" id="ARBA00013145"/>
    </source>
</evidence>
<dbReference type="PROSITE" id="PS00187">
    <property type="entry name" value="TPP_ENZYMES"/>
    <property type="match status" value="1"/>
</dbReference>
<dbReference type="Gene3D" id="3.40.50.970">
    <property type="match status" value="2"/>
</dbReference>
<keyword evidence="12 14" id="KW-0100">Branched-chain amino acid biosynthesis</keyword>
<dbReference type="Pfam" id="PF00205">
    <property type="entry name" value="TPP_enzyme_M"/>
    <property type="match status" value="1"/>
</dbReference>
<dbReference type="CDD" id="cd02015">
    <property type="entry name" value="TPP_AHAS"/>
    <property type="match status" value="1"/>
</dbReference>
<dbReference type="GO" id="GO:0005948">
    <property type="term" value="C:acetolactate synthase complex"/>
    <property type="evidence" value="ECO:0007669"/>
    <property type="project" value="TreeGrafter"/>
</dbReference>
<dbReference type="KEGG" id="part:PARC_b0715"/>
<evidence type="ECO:0000313" key="18">
    <source>
        <dbReference type="EMBL" id="ATC88883.1"/>
    </source>
</evidence>
<comment type="cofactor">
    <cofactor evidence="14">
        <name>Mg(2+)</name>
        <dbReference type="ChEBI" id="CHEBI:18420"/>
    </cofactor>
    <text evidence="14">Binds 1 Mg(2+) ion per subunit.</text>
</comment>
<dbReference type="InterPro" id="IPR000399">
    <property type="entry name" value="TPP-bd_CS"/>
</dbReference>
<evidence type="ECO:0000259" key="15">
    <source>
        <dbReference type="Pfam" id="PF00205"/>
    </source>
</evidence>
<evidence type="ECO:0000256" key="1">
    <source>
        <dbReference type="ARBA" id="ARBA00004974"/>
    </source>
</evidence>
<comment type="catalytic activity">
    <reaction evidence="13 14">
        <text>2 pyruvate + H(+) = (2S)-2-acetolactate + CO2</text>
        <dbReference type="Rhea" id="RHEA:25249"/>
        <dbReference type="ChEBI" id="CHEBI:15361"/>
        <dbReference type="ChEBI" id="CHEBI:15378"/>
        <dbReference type="ChEBI" id="CHEBI:16526"/>
        <dbReference type="ChEBI" id="CHEBI:58476"/>
        <dbReference type="EC" id="2.2.1.6"/>
    </reaction>
</comment>
<comment type="similarity">
    <text evidence="3 14">Belongs to the TPP enzyme family.</text>
</comment>
<evidence type="ECO:0000256" key="5">
    <source>
        <dbReference type="ARBA" id="ARBA00022605"/>
    </source>
</evidence>
<dbReference type="GO" id="GO:0000287">
    <property type="term" value="F:magnesium ion binding"/>
    <property type="evidence" value="ECO:0007669"/>
    <property type="project" value="UniProtKB-UniRule"/>
</dbReference>
<dbReference type="SUPFAM" id="SSF52518">
    <property type="entry name" value="Thiamin diphosphate-binding fold (THDP-binding)"/>
    <property type="match status" value="2"/>
</dbReference>
<comment type="pathway">
    <text evidence="2 14">Amino-acid biosynthesis; L-valine biosynthesis; L-valine from pyruvate: step 1/4.</text>
</comment>
<dbReference type="GO" id="GO:0050660">
    <property type="term" value="F:flavin adenine dinucleotide binding"/>
    <property type="evidence" value="ECO:0007669"/>
    <property type="project" value="InterPro"/>
</dbReference>
<dbReference type="InterPro" id="IPR011766">
    <property type="entry name" value="TPP_enzyme_TPP-bd"/>
</dbReference>
<dbReference type="GO" id="GO:0030976">
    <property type="term" value="F:thiamine pyrophosphate binding"/>
    <property type="evidence" value="ECO:0007669"/>
    <property type="project" value="UniProtKB-UniRule"/>
</dbReference>
<dbReference type="CDD" id="cd07035">
    <property type="entry name" value="TPP_PYR_POX_like"/>
    <property type="match status" value="1"/>
</dbReference>
<dbReference type="Pfam" id="PF02775">
    <property type="entry name" value="TPP_enzyme_C"/>
    <property type="match status" value="1"/>
</dbReference>
<dbReference type="EC" id="2.2.1.6" evidence="4 14"/>
<evidence type="ECO:0000256" key="6">
    <source>
        <dbReference type="ARBA" id="ARBA00022630"/>
    </source>
</evidence>
<dbReference type="InterPro" id="IPR039368">
    <property type="entry name" value="AHAS_TPP"/>
</dbReference>
<keyword evidence="10 14" id="KW-0460">Magnesium</keyword>
<dbReference type="InterPro" id="IPR029061">
    <property type="entry name" value="THDP-binding"/>
</dbReference>
<comment type="cofactor">
    <cofactor evidence="14">
        <name>thiamine diphosphate</name>
        <dbReference type="ChEBI" id="CHEBI:58937"/>
    </cofactor>
    <text evidence="14">Binds 1 thiamine pyrophosphate per subunit.</text>
</comment>
<dbReference type="InterPro" id="IPR029035">
    <property type="entry name" value="DHS-like_NAD/FAD-binding_dom"/>
</dbReference>
<dbReference type="AlphaFoldDB" id="A0A290S9Z2"/>
<evidence type="ECO:0000256" key="8">
    <source>
        <dbReference type="ARBA" id="ARBA00022723"/>
    </source>
</evidence>
<dbReference type="Proteomes" id="UP000016505">
    <property type="component" value="Chromosome II"/>
</dbReference>
<evidence type="ECO:0000256" key="13">
    <source>
        <dbReference type="ARBA" id="ARBA00048670"/>
    </source>
</evidence>
<dbReference type="FunFam" id="3.40.50.970:FF:000016">
    <property type="entry name" value="Acetolactate synthase"/>
    <property type="match status" value="1"/>
</dbReference>
<dbReference type="InterPro" id="IPR012001">
    <property type="entry name" value="Thiamin_PyroP_enz_TPP-bd_dom"/>
</dbReference>
<dbReference type="GO" id="GO:0009099">
    <property type="term" value="P:L-valine biosynthetic process"/>
    <property type="evidence" value="ECO:0007669"/>
    <property type="project" value="UniProtKB-UniPathway"/>
</dbReference>
<keyword evidence="6" id="KW-0285">Flavoprotein</keyword>
<keyword evidence="5 14" id="KW-0028">Amino-acid biosynthesis</keyword>
<evidence type="ECO:0000259" key="17">
    <source>
        <dbReference type="Pfam" id="PF02776"/>
    </source>
</evidence>
<evidence type="ECO:0000256" key="10">
    <source>
        <dbReference type="ARBA" id="ARBA00022842"/>
    </source>
</evidence>
<evidence type="ECO:0000313" key="19">
    <source>
        <dbReference type="Proteomes" id="UP000016505"/>
    </source>
</evidence>
<dbReference type="EMBL" id="CP011026">
    <property type="protein sequence ID" value="ATC88883.1"/>
    <property type="molecule type" value="Genomic_DNA"/>
</dbReference>
<dbReference type="SUPFAM" id="SSF52467">
    <property type="entry name" value="DHS-like NAD/FAD-binding domain"/>
    <property type="match status" value="1"/>
</dbReference>
<dbReference type="NCBIfam" id="NF005058">
    <property type="entry name" value="PRK06466.1"/>
    <property type="match status" value="1"/>
</dbReference>
<proteinExistence type="inferred from homology"/>
<gene>
    <name evidence="18" type="primary">ilvB</name>
    <name evidence="18" type="ORF">PARC_b0715</name>
</gene>
<feature type="domain" description="Thiamine pyrophosphate enzyme N-terminal TPP-binding" evidence="17">
    <location>
        <begin position="17"/>
        <end position="130"/>
    </location>
</feature>
<feature type="domain" description="Thiamine pyrophosphate enzyme TPP-binding" evidence="16">
    <location>
        <begin position="406"/>
        <end position="555"/>
    </location>
</feature>
<evidence type="ECO:0000256" key="9">
    <source>
        <dbReference type="ARBA" id="ARBA00022827"/>
    </source>
</evidence>
<evidence type="ECO:0000256" key="12">
    <source>
        <dbReference type="ARBA" id="ARBA00023304"/>
    </source>
</evidence>
<feature type="domain" description="Thiamine pyrophosphate enzyme central" evidence="15">
    <location>
        <begin position="208"/>
        <end position="343"/>
    </location>
</feature>
<keyword evidence="8 14" id="KW-0479">Metal-binding</keyword>
<evidence type="ECO:0000256" key="2">
    <source>
        <dbReference type="ARBA" id="ARBA00005025"/>
    </source>
</evidence>
<dbReference type="NCBIfam" id="TIGR00118">
    <property type="entry name" value="acolac_lg"/>
    <property type="match status" value="1"/>
</dbReference>
<dbReference type="PANTHER" id="PTHR18968">
    <property type="entry name" value="THIAMINE PYROPHOSPHATE ENZYMES"/>
    <property type="match status" value="1"/>
</dbReference>
<keyword evidence="7 14" id="KW-0808">Transferase</keyword>
<evidence type="ECO:0000256" key="11">
    <source>
        <dbReference type="ARBA" id="ARBA00023052"/>
    </source>
</evidence>
<dbReference type="InterPro" id="IPR012846">
    <property type="entry name" value="Acetolactate_synth_lsu"/>
</dbReference>
<name>A0A290S9Z2_9GAMM</name>
<sequence length="584" mass="64022">MHKKAHRGMRMSKQEYNGSELVVQALKELKVKYIFGYPGGSVLDLYDALFQQDDIEHILVRHEQAATHMADGYARATGDVGVVLATSGPGATNCITGIATAYMDSIPMVVLSGQVPTSLIGDDAFQETDIVGCSRPIVKHSFNCRSAKEIPTILAKAFYIASTGRPGPVVVELPKDMLNPAIKFEYEFPKTTELRTYSPNTKGHSKQIRKAVTTILEAKKLVIYSGGGIVISNTSEQLTHLVESLNAPITNTLMGLGGISGVHPNFVGMLGMHGTLEANKAMANADVILALGARFDDRVTNNVKKFCPNATIVHVDVDPTSISKTIKAHIPVVGCLATVLEQLQTGIDKSPIKIDRSAQEDWWRQIISWREQKCLSYNTDGDKIKPQAVIEAVYKATNGDAYVSSDVGQHQMFAAQYYPFKHPRQWINSGGLGTMGFGLPAAMGVKLAFPDKESVCITGDGSIQMNIQELSTCLQYNLAVKVVSLNNRSLGMVRQWQDMVYGGRHSSSYMDSLPDFVKLVESYGHVGIKVNTLDELQPAIDKAMSINDRLVFLDILVDEKEHVYPMQIKLGGIDEMWLRKGVKA</sequence>
<dbReference type="FunFam" id="3.40.50.970:FF:000007">
    <property type="entry name" value="Acetolactate synthase"/>
    <property type="match status" value="1"/>
</dbReference>
<dbReference type="GO" id="GO:0009097">
    <property type="term" value="P:isoleucine biosynthetic process"/>
    <property type="evidence" value="ECO:0007669"/>
    <property type="project" value="UniProtKB-UniPathway"/>
</dbReference>
<keyword evidence="9" id="KW-0274">FAD</keyword>
<protein>
    <recommendedName>
        <fullName evidence="4 14">Acetolactate synthase</fullName>
        <ecNumber evidence="4 14">2.2.1.6</ecNumber>
    </recommendedName>
</protein>
<dbReference type="InterPro" id="IPR045229">
    <property type="entry name" value="TPP_enz"/>
</dbReference>
<dbReference type="Pfam" id="PF02776">
    <property type="entry name" value="TPP_enzyme_N"/>
    <property type="match status" value="1"/>
</dbReference>
<dbReference type="GO" id="GO:0003984">
    <property type="term" value="F:acetolactate synthase activity"/>
    <property type="evidence" value="ECO:0007669"/>
    <property type="project" value="UniProtKB-EC"/>
</dbReference>
<dbReference type="Gene3D" id="3.40.50.1220">
    <property type="entry name" value="TPP-binding domain"/>
    <property type="match status" value="1"/>
</dbReference>
<accession>A0A290S9Z2</accession>